<evidence type="ECO:0000313" key="9">
    <source>
        <dbReference type="Proteomes" id="UP000449547"/>
    </source>
</evidence>
<dbReference type="AlphaFoldDB" id="A0A642UUE0"/>
<dbReference type="UniPathway" id="UPA00262">
    <property type="reaction ID" value="UER00222"/>
</dbReference>
<dbReference type="GO" id="GO:0004325">
    <property type="term" value="F:ferrochelatase activity"/>
    <property type="evidence" value="ECO:0007669"/>
    <property type="project" value="InterPro"/>
</dbReference>
<dbReference type="OMA" id="PTGCKLT"/>
<feature type="domain" description="Siroheme biosynthesis protein Met8 C-terminal" evidence="6">
    <location>
        <begin position="194"/>
        <end position="246"/>
    </location>
</feature>
<keyword evidence="3" id="KW-0560">Oxidoreductase</keyword>
<dbReference type="RefSeq" id="XP_034013847.1">
    <property type="nucleotide sequence ID" value="XM_034153869.1"/>
</dbReference>
<evidence type="ECO:0000256" key="1">
    <source>
        <dbReference type="ARBA" id="ARBA00005010"/>
    </source>
</evidence>
<reference evidence="8 9" key="1">
    <citation type="submission" date="2019-07" db="EMBL/GenBank/DDBJ databases">
        <title>Genome assembly of two rare yeast pathogens: Diutina rugosa and Trichomonascus ciferrii.</title>
        <authorList>
            <person name="Mixao V."/>
            <person name="Saus E."/>
            <person name="Hansen A."/>
            <person name="Lass-Flor C."/>
            <person name="Gabaldon T."/>
        </authorList>
    </citation>
    <scope>NUCLEOTIDE SEQUENCE [LARGE SCALE GENOMIC DNA]</scope>
    <source>
        <strain evidence="8 9">CBS 613</strain>
    </source>
</reference>
<dbReference type="Pfam" id="PF14824">
    <property type="entry name" value="Sirohm_synth_M"/>
    <property type="match status" value="1"/>
</dbReference>
<dbReference type="InterPro" id="IPR028281">
    <property type="entry name" value="Sirohaem_synthase_central"/>
</dbReference>
<dbReference type="VEuPathDB" id="FungiDB:DIURU_001337"/>
<dbReference type="PANTHER" id="PTHR35330">
    <property type="entry name" value="SIROHEME BIOSYNTHESIS PROTEIN MET8"/>
    <property type="match status" value="1"/>
</dbReference>
<protein>
    <recommendedName>
        <fullName evidence="2">precorrin-2 dehydrogenase</fullName>
        <ecNumber evidence="2">1.3.1.76</ecNumber>
    </recommendedName>
</protein>
<dbReference type="Gene3D" id="1.10.3280.10">
    <property type="entry name" value="Siroheme synthase, domain 3"/>
    <property type="match status" value="1"/>
</dbReference>
<evidence type="ECO:0000256" key="4">
    <source>
        <dbReference type="ARBA" id="ARBA00023027"/>
    </source>
</evidence>
<proteinExistence type="predicted"/>
<evidence type="ECO:0000259" key="6">
    <source>
        <dbReference type="Pfam" id="PF14823"/>
    </source>
</evidence>
<dbReference type="OrthoDB" id="1721126at2759"/>
<sequence length="288" mass="32647">MSTLTEAPKPAGSLLLAFQVKGKHCLVIGGGNVALSRVEHLIRANAKITVITGGGNVCQEMKDYAANGKIHKLVEREFKSTDLTMYENVNKFSDVDQISDAASFDLIKSSVYNEIFAIVCCCIDNYALSEKIYYQCKYLRLPVNIADKPPLCDFYFGSMYNQENLQIMVSTNGKSPRLSRIVKDNIAKEFDGIDLNKAVENLGLIRSRLRNLIPIDDDDVLNIDTRMNWIKTLTDFFTLKQWSELELIPPSSAPPYDNRHKYIDNIIKYFPDYPPSDFEEFKSVVICD</sequence>
<dbReference type="Pfam" id="PF14823">
    <property type="entry name" value="Sirohm_synth_C"/>
    <property type="match status" value="1"/>
</dbReference>
<evidence type="ECO:0000256" key="2">
    <source>
        <dbReference type="ARBA" id="ARBA00012400"/>
    </source>
</evidence>
<name>A0A642UUE0_DIURU</name>
<dbReference type="Pfam" id="PF13241">
    <property type="entry name" value="NAD_binding_7"/>
    <property type="match status" value="1"/>
</dbReference>
<evidence type="ECO:0000256" key="3">
    <source>
        <dbReference type="ARBA" id="ARBA00023002"/>
    </source>
</evidence>
<feature type="domain" description="Siroheme synthase central" evidence="7">
    <location>
        <begin position="164"/>
        <end position="188"/>
    </location>
</feature>
<keyword evidence="4" id="KW-0520">NAD</keyword>
<dbReference type="GO" id="GO:0019354">
    <property type="term" value="P:siroheme biosynthetic process"/>
    <property type="evidence" value="ECO:0007669"/>
    <property type="project" value="UniProtKB-UniPathway"/>
</dbReference>
<evidence type="ECO:0000313" key="8">
    <source>
        <dbReference type="EMBL" id="KAA8905801.1"/>
    </source>
</evidence>
<dbReference type="PANTHER" id="PTHR35330:SF1">
    <property type="entry name" value="SIROHEME BIOSYNTHESIS PROTEIN MET8"/>
    <property type="match status" value="1"/>
</dbReference>
<keyword evidence="9" id="KW-1185">Reference proteome</keyword>
<dbReference type="SUPFAM" id="SSF51735">
    <property type="entry name" value="NAD(P)-binding Rossmann-fold domains"/>
    <property type="match status" value="1"/>
</dbReference>
<dbReference type="InterPro" id="IPR028161">
    <property type="entry name" value="Met8-like"/>
</dbReference>
<dbReference type="Proteomes" id="UP000449547">
    <property type="component" value="Unassembled WGS sequence"/>
</dbReference>
<dbReference type="EMBL" id="SWFT01000041">
    <property type="protein sequence ID" value="KAA8905801.1"/>
    <property type="molecule type" value="Genomic_DNA"/>
</dbReference>
<dbReference type="InterPro" id="IPR028162">
    <property type="entry name" value="Met8_C"/>
</dbReference>
<dbReference type="GeneID" id="54779990"/>
<dbReference type="SUPFAM" id="SSF75615">
    <property type="entry name" value="Siroheme synthase middle domains-like"/>
    <property type="match status" value="1"/>
</dbReference>
<evidence type="ECO:0000259" key="7">
    <source>
        <dbReference type="Pfam" id="PF14824"/>
    </source>
</evidence>
<dbReference type="Gene3D" id="3.30.160.110">
    <property type="entry name" value="Siroheme synthase, domain 2"/>
    <property type="match status" value="1"/>
</dbReference>
<evidence type="ECO:0000256" key="5">
    <source>
        <dbReference type="ARBA" id="ARBA00023244"/>
    </source>
</evidence>
<dbReference type="InterPro" id="IPR036291">
    <property type="entry name" value="NAD(P)-bd_dom_sf"/>
</dbReference>
<dbReference type="Gene3D" id="3.40.50.720">
    <property type="entry name" value="NAD(P)-binding Rossmann-like Domain"/>
    <property type="match status" value="1"/>
</dbReference>
<dbReference type="EC" id="1.3.1.76" evidence="2"/>
<comment type="caution">
    <text evidence="8">The sequence shown here is derived from an EMBL/GenBank/DDBJ whole genome shotgun (WGS) entry which is preliminary data.</text>
</comment>
<accession>A0A642UUE0</accession>
<gene>
    <name evidence="8" type="ORF">DIURU_001337</name>
</gene>
<dbReference type="GO" id="GO:0043115">
    <property type="term" value="F:precorrin-2 dehydrogenase activity"/>
    <property type="evidence" value="ECO:0007669"/>
    <property type="project" value="UniProtKB-EC"/>
</dbReference>
<comment type="pathway">
    <text evidence="1">Porphyrin-containing compound metabolism; siroheme biosynthesis; sirohydrochlorin from precorrin-2: step 1/1.</text>
</comment>
<organism evidence="8 9">
    <name type="scientific">Diutina rugosa</name>
    <name type="common">Yeast</name>
    <name type="synonym">Candida rugosa</name>
    <dbReference type="NCBI Taxonomy" id="5481"/>
    <lineage>
        <taxon>Eukaryota</taxon>
        <taxon>Fungi</taxon>
        <taxon>Dikarya</taxon>
        <taxon>Ascomycota</taxon>
        <taxon>Saccharomycotina</taxon>
        <taxon>Pichiomycetes</taxon>
        <taxon>Debaryomycetaceae</taxon>
        <taxon>Diutina</taxon>
    </lineage>
</organism>
<keyword evidence="5" id="KW-0627">Porphyrin biosynthesis</keyword>